<proteinExistence type="predicted"/>
<evidence type="ECO:0000313" key="1">
    <source>
        <dbReference type="EMBL" id="CAI8731461.1"/>
    </source>
</evidence>
<dbReference type="RefSeq" id="WP_007247556.1">
    <property type="nucleotide sequence ID" value="NZ_CP166920.2"/>
</dbReference>
<reference evidence="1" key="1">
    <citation type="submission" date="2023-03" db="EMBL/GenBank/DDBJ databases">
        <authorList>
            <person name="Pothier F. J."/>
        </authorList>
    </citation>
    <scope>NUCLEOTIDE SEQUENCE</scope>
    <source>
        <strain evidence="1">DAPP-PG 215</strain>
    </source>
</reference>
<accession>A0AAQ0NA84</accession>
<name>A0AAQ0NA84_PSEUB</name>
<dbReference type="Proteomes" id="UP001177000">
    <property type="component" value="Chromosome"/>
</dbReference>
<gene>
    <name evidence="1" type="ORF">DAPPPG215_01390</name>
</gene>
<dbReference type="Pfam" id="PF13289">
    <property type="entry name" value="SIR2_2"/>
    <property type="match status" value="1"/>
</dbReference>
<dbReference type="AlphaFoldDB" id="A0AAQ0NA84"/>
<protein>
    <submittedName>
        <fullName evidence="1">SIR2-2 domain-containing protein</fullName>
    </submittedName>
</protein>
<sequence length="522" mass="59683">MTFKESLNQHFKKFEASPMLFIGSGMSRRYLGVESWEQLLQKFCSLIGENALRLKTNSSGDLPRYAQLLAETYCTKWWELPGSEETSQEYKSDMLNESSILKIEISKYLKSAHNNIIEEFRNELELLAKANIDGVITTNWDCLIEQLFPKFTNFIGQDGLIAGRSHGIAEIYKIHGCSSQPNSLILTSSDYEEYRRKNPYLSSKLLTIFIERPVIFLGYSLTDPHIADILEDIISCFPEKSLDFLRDKLIFVEWKEQLDGPTITDSVIHKRIPVKLITTSSFVELFEVLAETKKRIPAHIFRSIKDELYELVITDDPKGQLYVRQEQDLAKSDSLTEFVVGYGAISTVKKGEAIAKQGLVGLERSHLLREVIFETGSYEAIDVVTSVFPKLAKGAQRLPVFYYLKRAGYLTDAGELTEKSSDLCDGAQARYKLTIEDYRSKGYELRRSKTISQITSSVNDLYQALEFNVFLRMLPYMDPKLIKQGQQDLFEILKKHADTIHVISDFAKAVCLYDLIKNSGRY</sequence>
<evidence type="ECO:0000313" key="2">
    <source>
        <dbReference type="Proteomes" id="UP001177000"/>
    </source>
</evidence>
<dbReference type="EMBL" id="OX458335">
    <property type="protein sequence ID" value="CAI8731461.1"/>
    <property type="molecule type" value="Genomic_DNA"/>
</dbReference>
<organism evidence="1 2">
    <name type="scientific">Pseudomonas syringae pv. tomato</name>
    <dbReference type="NCBI Taxonomy" id="323"/>
    <lineage>
        <taxon>Bacteria</taxon>
        <taxon>Pseudomonadati</taxon>
        <taxon>Pseudomonadota</taxon>
        <taxon>Gammaproteobacteria</taxon>
        <taxon>Pseudomonadales</taxon>
        <taxon>Pseudomonadaceae</taxon>
        <taxon>Pseudomonas</taxon>
    </lineage>
</organism>